<gene>
    <name evidence="1" type="ORF">KIV10_08600</name>
</gene>
<proteinExistence type="predicted"/>
<keyword evidence="2" id="KW-1185">Reference proteome</keyword>
<protein>
    <submittedName>
        <fullName evidence="1">DUF2200 family protein</fullName>
    </submittedName>
</protein>
<sequence>MKNDRIYKMIFAGVYPHYVTKVEKKGRTKEELHTVIHWLTGYDEKALQKQIDNKVTFKNFFDEAPQLNPNVSKITGVICGYRVEEIEEPLMKKIRYLDKLVDELAKGKKMEKILRE</sequence>
<evidence type="ECO:0000313" key="1">
    <source>
        <dbReference type="EMBL" id="MBT0608238.1"/>
    </source>
</evidence>
<reference evidence="1 2" key="1">
    <citation type="submission" date="2021-05" db="EMBL/GenBank/DDBJ databases">
        <title>Aequorivita echinoideorum JCM 30378 genome.</title>
        <authorList>
            <person name="Zhang H."/>
            <person name="Li C."/>
        </authorList>
    </citation>
    <scope>NUCLEOTIDE SEQUENCE [LARGE SCALE GENOMIC DNA]</scope>
    <source>
        <strain evidence="1 2">JCM30378</strain>
    </source>
</reference>
<dbReference type="Pfam" id="PF09966">
    <property type="entry name" value="DUF2200"/>
    <property type="match status" value="1"/>
</dbReference>
<dbReference type="RefSeq" id="WP_214113108.1">
    <property type="nucleotide sequence ID" value="NZ_JAHCTB010000003.1"/>
</dbReference>
<dbReference type="InterPro" id="IPR023204">
    <property type="entry name" value="SP1917_dom_sf"/>
</dbReference>
<comment type="caution">
    <text evidence="1">The sequence shown here is derived from an EMBL/GenBank/DDBJ whole genome shotgun (WGS) entry which is preliminary data.</text>
</comment>
<organism evidence="1 2">
    <name type="scientific">Aequorivita echinoideorum</name>
    <dbReference type="NCBI Taxonomy" id="1549647"/>
    <lineage>
        <taxon>Bacteria</taxon>
        <taxon>Pseudomonadati</taxon>
        <taxon>Bacteroidota</taxon>
        <taxon>Flavobacteriia</taxon>
        <taxon>Flavobacteriales</taxon>
        <taxon>Flavobacteriaceae</taxon>
        <taxon>Aequorivita</taxon>
    </lineage>
</organism>
<dbReference type="PIRSF" id="PIRSF033199">
    <property type="entry name" value="UCP033199"/>
    <property type="match status" value="1"/>
</dbReference>
<evidence type="ECO:0000313" key="2">
    <source>
        <dbReference type="Proteomes" id="UP001297092"/>
    </source>
</evidence>
<dbReference type="InterPro" id="IPR014580">
    <property type="entry name" value="UCP033199"/>
</dbReference>
<accession>A0ABS5S5I7</accession>
<dbReference type="Proteomes" id="UP001297092">
    <property type="component" value="Unassembled WGS sequence"/>
</dbReference>
<dbReference type="EMBL" id="JAHCTB010000003">
    <property type="protein sequence ID" value="MBT0608238.1"/>
    <property type="molecule type" value="Genomic_DNA"/>
</dbReference>
<dbReference type="Gene3D" id="1.10.8.290">
    <property type="entry name" value="uncharacterized protein sp1917 domain"/>
    <property type="match status" value="1"/>
</dbReference>
<name>A0ABS5S5I7_9FLAO</name>